<dbReference type="AlphaFoldDB" id="A0ABD0U306"/>
<dbReference type="EMBL" id="JANQDX010000018">
    <property type="protein sequence ID" value="KAL0906258.1"/>
    <property type="molecule type" value="Genomic_DNA"/>
</dbReference>
<sequence>MADPEHDHGFVYDFQGRVHIHQSSFFNLNLDIDDTVDNYVDRILFTLTSAIEEHEVSGQWRIIGHPLTPFPPANFPLSNTTGVSCFLMALLVYTYML</sequence>
<evidence type="ECO:0000313" key="3">
    <source>
        <dbReference type="Proteomes" id="UP001552299"/>
    </source>
</evidence>
<name>A0ABD0U306_DENTH</name>
<accession>A0ABD0U306</accession>
<evidence type="ECO:0000313" key="2">
    <source>
        <dbReference type="EMBL" id="KAL0906258.1"/>
    </source>
</evidence>
<proteinExistence type="predicted"/>
<reference evidence="2 3" key="1">
    <citation type="journal article" date="2024" name="Plant Biotechnol. J.">
        <title>Dendrobium thyrsiflorum genome and its molecular insights into genes involved in important horticultural traits.</title>
        <authorList>
            <person name="Chen B."/>
            <person name="Wang J.Y."/>
            <person name="Zheng P.J."/>
            <person name="Li K.L."/>
            <person name="Liang Y.M."/>
            <person name="Chen X.F."/>
            <person name="Zhang C."/>
            <person name="Zhao X."/>
            <person name="He X."/>
            <person name="Zhang G.Q."/>
            <person name="Liu Z.J."/>
            <person name="Xu Q."/>
        </authorList>
    </citation>
    <scope>NUCLEOTIDE SEQUENCE [LARGE SCALE GENOMIC DNA]</scope>
    <source>
        <strain evidence="2">GZMU011</strain>
    </source>
</reference>
<keyword evidence="1" id="KW-0812">Transmembrane</keyword>
<organism evidence="2 3">
    <name type="scientific">Dendrobium thyrsiflorum</name>
    <name type="common">Pinecone-like raceme dendrobium</name>
    <name type="synonym">Orchid</name>
    <dbReference type="NCBI Taxonomy" id="117978"/>
    <lineage>
        <taxon>Eukaryota</taxon>
        <taxon>Viridiplantae</taxon>
        <taxon>Streptophyta</taxon>
        <taxon>Embryophyta</taxon>
        <taxon>Tracheophyta</taxon>
        <taxon>Spermatophyta</taxon>
        <taxon>Magnoliopsida</taxon>
        <taxon>Liliopsida</taxon>
        <taxon>Asparagales</taxon>
        <taxon>Orchidaceae</taxon>
        <taxon>Epidendroideae</taxon>
        <taxon>Malaxideae</taxon>
        <taxon>Dendrobiinae</taxon>
        <taxon>Dendrobium</taxon>
    </lineage>
</organism>
<gene>
    <name evidence="2" type="ORF">M5K25_024736</name>
</gene>
<keyword evidence="1" id="KW-0472">Membrane</keyword>
<feature type="transmembrane region" description="Helical" evidence="1">
    <location>
        <begin position="77"/>
        <end position="96"/>
    </location>
</feature>
<comment type="caution">
    <text evidence="2">The sequence shown here is derived from an EMBL/GenBank/DDBJ whole genome shotgun (WGS) entry which is preliminary data.</text>
</comment>
<keyword evidence="1" id="KW-1133">Transmembrane helix</keyword>
<evidence type="ECO:0000256" key="1">
    <source>
        <dbReference type="SAM" id="Phobius"/>
    </source>
</evidence>
<dbReference type="Proteomes" id="UP001552299">
    <property type="component" value="Unassembled WGS sequence"/>
</dbReference>
<keyword evidence="3" id="KW-1185">Reference proteome</keyword>
<protein>
    <submittedName>
        <fullName evidence="2">Uncharacterized protein</fullName>
    </submittedName>
</protein>